<comment type="caution">
    <text evidence="2">The sequence shown here is derived from an EMBL/GenBank/DDBJ whole genome shotgun (WGS) entry which is preliminary data.</text>
</comment>
<dbReference type="PANTHER" id="PTHR23419:SF8">
    <property type="entry name" value="FI09726P"/>
    <property type="match status" value="1"/>
</dbReference>
<organism evidence="2 3">
    <name type="scientific">Pigmentiphaga soli</name>
    <dbReference type="NCBI Taxonomy" id="1007095"/>
    <lineage>
        <taxon>Bacteria</taxon>
        <taxon>Pseudomonadati</taxon>
        <taxon>Pseudomonadota</taxon>
        <taxon>Betaproteobacteria</taxon>
        <taxon>Burkholderiales</taxon>
        <taxon>Alcaligenaceae</taxon>
        <taxon>Pigmentiphaga</taxon>
    </lineage>
</organism>
<proteinExistence type="inferred from homology"/>
<evidence type="ECO:0000313" key="2">
    <source>
        <dbReference type="EMBL" id="GAA4336992.1"/>
    </source>
</evidence>
<name>A0ABP8HBC9_9BURK</name>
<dbReference type="InterPro" id="IPR011322">
    <property type="entry name" value="N-reg_PII-like_a/b"/>
</dbReference>
<comment type="similarity">
    <text evidence="1">Belongs to the CutA family.</text>
</comment>
<dbReference type="InterPro" id="IPR004323">
    <property type="entry name" value="Ion_tolerance_CutA"/>
</dbReference>
<evidence type="ECO:0000313" key="3">
    <source>
        <dbReference type="Proteomes" id="UP001501671"/>
    </source>
</evidence>
<dbReference type="Gene3D" id="3.30.70.120">
    <property type="match status" value="1"/>
</dbReference>
<dbReference type="InterPro" id="IPR015867">
    <property type="entry name" value="N-reg_PII/ATP_PRibTrfase_C"/>
</dbReference>
<sequence>MEDDAVLLVASTAPDEATARRIAQALVERRLAACVNVGAPVWSVYRWQGAIEQAQEFPLWIKTTAARRQALMQALAELHPYDVPEALALPAVDGLPAYLEWVRQEVKE</sequence>
<dbReference type="Proteomes" id="UP001501671">
    <property type="component" value="Unassembled WGS sequence"/>
</dbReference>
<dbReference type="Pfam" id="PF03091">
    <property type="entry name" value="CutA1"/>
    <property type="match status" value="1"/>
</dbReference>
<dbReference type="PANTHER" id="PTHR23419">
    <property type="entry name" value="DIVALENT CATION TOLERANCE CUTA-RELATED"/>
    <property type="match status" value="1"/>
</dbReference>
<dbReference type="SUPFAM" id="SSF54913">
    <property type="entry name" value="GlnB-like"/>
    <property type="match status" value="1"/>
</dbReference>
<gene>
    <name evidence="2" type="ORF">GCM10023144_32070</name>
</gene>
<reference evidence="3" key="1">
    <citation type="journal article" date="2019" name="Int. J. Syst. Evol. Microbiol.">
        <title>The Global Catalogue of Microorganisms (GCM) 10K type strain sequencing project: providing services to taxonomists for standard genome sequencing and annotation.</title>
        <authorList>
            <consortium name="The Broad Institute Genomics Platform"/>
            <consortium name="The Broad Institute Genome Sequencing Center for Infectious Disease"/>
            <person name="Wu L."/>
            <person name="Ma J."/>
        </authorList>
    </citation>
    <scope>NUCLEOTIDE SEQUENCE [LARGE SCALE GENOMIC DNA]</scope>
    <source>
        <strain evidence="3">JCM 17666</strain>
    </source>
</reference>
<accession>A0ABP8HBC9</accession>
<keyword evidence="3" id="KW-1185">Reference proteome</keyword>
<protein>
    <submittedName>
        <fullName evidence="2">Divalent-cation tolerance protein CutA</fullName>
    </submittedName>
</protein>
<evidence type="ECO:0000256" key="1">
    <source>
        <dbReference type="ARBA" id="ARBA00010169"/>
    </source>
</evidence>
<dbReference type="EMBL" id="BAABFO010000016">
    <property type="protein sequence ID" value="GAA4336992.1"/>
    <property type="molecule type" value="Genomic_DNA"/>
</dbReference>